<dbReference type="Gene3D" id="1.10.357.10">
    <property type="entry name" value="Tetracycline Repressor, domain 2"/>
    <property type="match status" value="1"/>
</dbReference>
<dbReference type="PANTHER" id="PTHR30055">
    <property type="entry name" value="HTH-TYPE TRANSCRIPTIONAL REGULATOR RUTR"/>
    <property type="match status" value="1"/>
</dbReference>
<proteinExistence type="predicted"/>
<dbReference type="Pfam" id="PF21597">
    <property type="entry name" value="TetR_C_43"/>
    <property type="match status" value="1"/>
</dbReference>
<name>A0ABY9V847_9ACTN</name>
<dbReference type="InterPro" id="IPR001647">
    <property type="entry name" value="HTH_TetR"/>
</dbReference>
<dbReference type="InterPro" id="IPR050109">
    <property type="entry name" value="HTH-type_TetR-like_transc_reg"/>
</dbReference>
<evidence type="ECO:0000256" key="3">
    <source>
        <dbReference type="ARBA" id="ARBA00023163"/>
    </source>
</evidence>
<dbReference type="Pfam" id="PF00440">
    <property type="entry name" value="TetR_N"/>
    <property type="match status" value="1"/>
</dbReference>
<evidence type="ECO:0000313" key="7">
    <source>
        <dbReference type="Proteomes" id="UP001305606"/>
    </source>
</evidence>
<accession>A0ABY9V847</accession>
<evidence type="ECO:0000256" key="1">
    <source>
        <dbReference type="ARBA" id="ARBA00023015"/>
    </source>
</evidence>
<organism evidence="6 7">
    <name type="scientific">Streptomyces luomodiensis</name>
    <dbReference type="NCBI Taxonomy" id="3026192"/>
    <lineage>
        <taxon>Bacteria</taxon>
        <taxon>Bacillati</taxon>
        <taxon>Actinomycetota</taxon>
        <taxon>Actinomycetes</taxon>
        <taxon>Kitasatosporales</taxon>
        <taxon>Streptomycetaceae</taxon>
        <taxon>Streptomyces</taxon>
    </lineage>
</organism>
<keyword evidence="3" id="KW-0804">Transcription</keyword>
<sequence length="208" mass="22086">MHHENTPLRADALRNRELLIKVAREAVAEVGLGVSVNEIVRRAGVGQATFYRRFASREELLSAVLDDVLTTVEGGLREALEAPPAAGLRDALCVLVAHQSRHRGLYELLNGDPAMAGEVHAEGRARVRDLVRRVGERAQEAGAMHPHARWQDLPFLAGSLAAVSPSCLGIDADPGLADRMLDTVLAGLRAGGGASGAQSALPARSQET</sequence>
<protein>
    <submittedName>
        <fullName evidence="6">TetR/AcrR family transcriptional regulator</fullName>
    </submittedName>
</protein>
<evidence type="ECO:0000256" key="2">
    <source>
        <dbReference type="ARBA" id="ARBA00023125"/>
    </source>
</evidence>
<dbReference type="RefSeq" id="WP_311039136.1">
    <property type="nucleotide sequence ID" value="NZ_CP117522.1"/>
</dbReference>
<keyword evidence="1" id="KW-0805">Transcription regulation</keyword>
<reference evidence="6 7" key="1">
    <citation type="submission" date="2023-02" db="EMBL/GenBank/DDBJ databases">
        <title>Streptomyces sp. SCA4-21 with antifungal activity against Fusarium oxysporum f. sp. cubense, Streptomyces sp. SCA2-17 with antifungal activity against Fusarium oxysporum f. sp. cubense.</title>
        <authorList>
            <person name="Qi D."/>
        </authorList>
    </citation>
    <scope>NUCLEOTIDE SEQUENCE [LARGE SCALE GENOMIC DNA]</scope>
    <source>
        <strain evidence="6 7">SCA4-21</strain>
    </source>
</reference>
<dbReference type="InterPro" id="IPR036271">
    <property type="entry name" value="Tet_transcr_reg_TetR-rel_C_sf"/>
</dbReference>
<dbReference type="SUPFAM" id="SSF46689">
    <property type="entry name" value="Homeodomain-like"/>
    <property type="match status" value="1"/>
</dbReference>
<dbReference type="PRINTS" id="PR00455">
    <property type="entry name" value="HTHTETR"/>
</dbReference>
<evidence type="ECO:0000313" key="6">
    <source>
        <dbReference type="EMBL" id="WNF00782.1"/>
    </source>
</evidence>
<feature type="domain" description="HTH tetR-type" evidence="5">
    <location>
        <begin position="13"/>
        <end position="72"/>
    </location>
</feature>
<gene>
    <name evidence="6" type="ORF">PS467_38375</name>
</gene>
<dbReference type="InterPro" id="IPR049445">
    <property type="entry name" value="TetR_SbtR-like_C"/>
</dbReference>
<dbReference type="Proteomes" id="UP001305606">
    <property type="component" value="Chromosome"/>
</dbReference>
<evidence type="ECO:0000256" key="4">
    <source>
        <dbReference type="PROSITE-ProRule" id="PRU00335"/>
    </source>
</evidence>
<evidence type="ECO:0000259" key="5">
    <source>
        <dbReference type="PROSITE" id="PS50977"/>
    </source>
</evidence>
<feature type="DNA-binding region" description="H-T-H motif" evidence="4">
    <location>
        <begin position="35"/>
        <end position="54"/>
    </location>
</feature>
<dbReference type="SUPFAM" id="SSF48498">
    <property type="entry name" value="Tetracyclin repressor-like, C-terminal domain"/>
    <property type="match status" value="1"/>
</dbReference>
<dbReference type="PANTHER" id="PTHR30055:SF234">
    <property type="entry name" value="HTH-TYPE TRANSCRIPTIONAL REGULATOR BETI"/>
    <property type="match status" value="1"/>
</dbReference>
<keyword evidence="2 4" id="KW-0238">DNA-binding</keyword>
<dbReference type="PROSITE" id="PS50977">
    <property type="entry name" value="HTH_TETR_2"/>
    <property type="match status" value="1"/>
</dbReference>
<dbReference type="InterPro" id="IPR009057">
    <property type="entry name" value="Homeodomain-like_sf"/>
</dbReference>
<keyword evidence="7" id="KW-1185">Reference proteome</keyword>
<dbReference type="EMBL" id="CP117522">
    <property type="protein sequence ID" value="WNF00782.1"/>
    <property type="molecule type" value="Genomic_DNA"/>
</dbReference>